<evidence type="ECO:0000313" key="4">
    <source>
        <dbReference type="RefSeq" id="XP_052739217.1"/>
    </source>
</evidence>
<dbReference type="EMBL" id="MG434644">
    <property type="protein sequence ID" value="ATY51950.1"/>
    <property type="molecule type" value="mRNA"/>
</dbReference>
<reference evidence="2" key="1">
    <citation type="journal article" date="2017" name="Genome Biol. Evol.">
        <title>Copy Number Variation and Expression Analysis Reveals a Nonorthologous Pinta Gene Family Member Involved in Butterfly Vision.</title>
        <authorList>
            <person name="Macias-Munoz A."/>
            <person name="McCulloch K.J."/>
            <person name="Briscoe A.D."/>
        </authorList>
    </citation>
    <scope>NUCLEOTIDE SEQUENCE</scope>
</reference>
<dbReference type="PANTHER" id="PTHR10174:SF213">
    <property type="entry name" value="CRAL-TRIO DOMAIN-CONTAINING PROTEIN"/>
    <property type="match status" value="1"/>
</dbReference>
<keyword evidence="3" id="KW-1185">Reference proteome</keyword>
<proteinExistence type="evidence at transcript level"/>
<dbReference type="GO" id="GO:1902936">
    <property type="term" value="F:phosphatidylinositol bisphosphate binding"/>
    <property type="evidence" value="ECO:0007669"/>
    <property type="project" value="TreeGrafter"/>
</dbReference>
<dbReference type="Gene3D" id="3.40.525.10">
    <property type="entry name" value="CRAL-TRIO lipid binding domain"/>
    <property type="match status" value="1"/>
</dbReference>
<evidence type="ECO:0000259" key="1">
    <source>
        <dbReference type="PROSITE" id="PS50191"/>
    </source>
</evidence>
<dbReference type="PROSITE" id="PS50191">
    <property type="entry name" value="CRAL_TRIO"/>
    <property type="match status" value="1"/>
</dbReference>
<reference evidence="4" key="2">
    <citation type="submission" date="2025-05" db="UniProtKB">
        <authorList>
            <consortium name="RefSeq"/>
        </authorList>
    </citation>
    <scope>IDENTIFICATION</scope>
</reference>
<protein>
    <submittedName>
        <fullName evidence="2">CRAL-TRIO domain-containing protein</fullName>
    </submittedName>
    <submittedName>
        <fullName evidence="4">Clavesin-1</fullName>
    </submittedName>
</protein>
<dbReference type="Pfam" id="PF00650">
    <property type="entry name" value="CRAL_TRIO"/>
    <property type="match status" value="1"/>
</dbReference>
<dbReference type="OrthoDB" id="6432525at2759"/>
<dbReference type="SUPFAM" id="SSF52087">
    <property type="entry name" value="CRAL/TRIO domain"/>
    <property type="match status" value="1"/>
</dbReference>
<name>A0A2H4RMT6_BICAN</name>
<dbReference type="SUPFAM" id="SSF46938">
    <property type="entry name" value="CRAL/TRIO N-terminal domain"/>
    <property type="match status" value="1"/>
</dbReference>
<dbReference type="PANTHER" id="PTHR10174">
    <property type="entry name" value="ALPHA-TOCOPHEROL TRANSFER PROTEIN-RELATED"/>
    <property type="match status" value="1"/>
</dbReference>
<dbReference type="GeneID" id="112047979"/>
<feature type="domain" description="CRAL-TRIO" evidence="1">
    <location>
        <begin position="89"/>
        <end position="250"/>
    </location>
</feature>
<dbReference type="RefSeq" id="XP_052739217.1">
    <property type="nucleotide sequence ID" value="XM_052883257.1"/>
</dbReference>
<gene>
    <name evidence="4" type="primary">LOC112047979</name>
</gene>
<dbReference type="CDD" id="cd00170">
    <property type="entry name" value="SEC14"/>
    <property type="match status" value="1"/>
</dbReference>
<dbReference type="InterPro" id="IPR001251">
    <property type="entry name" value="CRAL-TRIO_dom"/>
</dbReference>
<dbReference type="InterPro" id="IPR036273">
    <property type="entry name" value="CRAL/TRIO_N_dom_sf"/>
</dbReference>
<sequence length="304" mass="35207">MPSQGMKPIPLEDEYSKNTGITPEDIAKLRQWLKTQPHLPEQHITDLDLILSFHCCNRSAELAKQVLDLNITLRTLFTNYFKDRKFDADIEKTVNYVSMSILPTRTAEGYAILYCHLLNYDTKPFNFGQCLRTVFMILDIFQMEEGTWPGLQLVIDFEGVSLGHITKLELLNIQQFLYYLQEAILVKLKGLHFTNAPSFIDKLLLMMKPFMKKALMDSLFIHTTGSKTLEKYIPIEALPKESGGQYKTFQEIKDDVLEKLRDYKEYFENENKRRVTESLRPGKPKTISDIFGGVEGSFKKLEID</sequence>
<evidence type="ECO:0000313" key="2">
    <source>
        <dbReference type="EMBL" id="ATY51950.1"/>
    </source>
</evidence>
<dbReference type="GO" id="GO:0016020">
    <property type="term" value="C:membrane"/>
    <property type="evidence" value="ECO:0007669"/>
    <property type="project" value="TreeGrafter"/>
</dbReference>
<organism evidence="2">
    <name type="scientific">Bicyclus anynana</name>
    <name type="common">Squinting bush brown butterfly</name>
    <dbReference type="NCBI Taxonomy" id="110368"/>
    <lineage>
        <taxon>Eukaryota</taxon>
        <taxon>Metazoa</taxon>
        <taxon>Ecdysozoa</taxon>
        <taxon>Arthropoda</taxon>
        <taxon>Hexapoda</taxon>
        <taxon>Insecta</taxon>
        <taxon>Pterygota</taxon>
        <taxon>Neoptera</taxon>
        <taxon>Endopterygota</taxon>
        <taxon>Lepidoptera</taxon>
        <taxon>Glossata</taxon>
        <taxon>Ditrysia</taxon>
        <taxon>Papilionoidea</taxon>
        <taxon>Nymphalidae</taxon>
        <taxon>Satyrinae</taxon>
        <taxon>Satyrini</taxon>
        <taxon>Mycalesina</taxon>
        <taxon>Bicyclus</taxon>
    </lineage>
</organism>
<dbReference type="KEGG" id="bany:112047979"/>
<dbReference type="InterPro" id="IPR036865">
    <property type="entry name" value="CRAL-TRIO_dom_sf"/>
</dbReference>
<accession>A0A2H4RMT6</accession>
<dbReference type="AlphaFoldDB" id="A0A2H4RMT6"/>
<evidence type="ECO:0000313" key="3">
    <source>
        <dbReference type="Proteomes" id="UP001652582"/>
    </source>
</evidence>
<dbReference type="Proteomes" id="UP001652582">
    <property type="component" value="Chromosome 8"/>
</dbReference>
<dbReference type="SMART" id="SM00516">
    <property type="entry name" value="SEC14"/>
    <property type="match status" value="1"/>
</dbReference>